<keyword evidence="2" id="KW-0547">Nucleotide-binding</keyword>
<evidence type="ECO:0000256" key="5">
    <source>
        <dbReference type="ARBA" id="ARBA00022840"/>
    </source>
</evidence>
<evidence type="ECO:0000259" key="9">
    <source>
        <dbReference type="PROSITE" id="PS51192"/>
    </source>
</evidence>
<dbReference type="CDD" id="cd18791">
    <property type="entry name" value="SF2_C_RHA"/>
    <property type="match status" value="1"/>
</dbReference>
<feature type="compositionally biased region" description="Polar residues" evidence="8">
    <location>
        <begin position="229"/>
        <end position="249"/>
    </location>
</feature>
<feature type="region of interest" description="Disordered" evidence="8">
    <location>
        <begin position="112"/>
        <end position="265"/>
    </location>
</feature>
<feature type="compositionally biased region" description="Basic and acidic residues" evidence="8">
    <location>
        <begin position="1445"/>
        <end position="1457"/>
    </location>
</feature>
<keyword evidence="3" id="KW-0378">Hydrolase</keyword>
<evidence type="ECO:0000256" key="1">
    <source>
        <dbReference type="ARBA" id="ARBA00012552"/>
    </source>
</evidence>
<sequence length="1631" mass="179156">MHSWLSRVFHKPSTSFRPFSSTLDRTSLLPSIAGTIKVATPKSYMPIGHTNLSFNSRTHLSSLPDSPVNCVPNRPPRLSVRPLTASHEQLDLQDRLKAQSLKLVQSLSPENFRVPSTHCSRQDRSLDNCLSSSSVTHTSRQAPGSVDFNNPRDHSQNPGPVTTTTSSVNPSSYRSSSAKGQKSERKRDFNRDVSSEPLIDQERRYSRPLLLIPQRSRSPQPRKRYARPSSPTAVPNKVSQPIRAFSTTVYKPDSSGRKRSFDSSNASIDQTYDHIYDNNSAYDIPYSTLRDMPPRYNNNNNKARYGKHSAPKANKPSLEVLEGPLHTLDTVQALYQTQLKSAWLVEPKGPLSNYILSRTNSHKGLAAGGNRFKNVKGICEGTPIVRCSVVADEELGIIGVGDHPVAKEAEKIACLSALLQLAQQGQVDTGFGKFNPKLSGITLMGNQPQEATIMLSNRETITHSRARQFMDFYCNRFGFGKPIITYSDSAPPGQLGGAGNRKSRVPQTNWDAVMTVGGRKIGMGTGSSKKDALTKCYLDVTQYLESSDPPLWIEFKIKNPFEAGASNTAHVIFSISDDLEEDIRDLSKNIQASSLYAKAMDASTVAAVEIPPPVEVRAAAGTPASLLETKSKRLMAQLEAYQANPRISKLRDQRASLPVSSKSDHILAKIESNWVTICMAATGSGKTTQIPQIILDDYIRRGDGASCNVVCTQPRRIAAISVAQRVAAERDQRLGENVGYQVRFDTKMPQPNGSITFCTTGIFLKRLQSALGNEDPSSKSWLDSVSHIIVDEVHERDLDVDLLMVVLKQILKDRRDRGLPLRIVLMSATINPALFQQYFTEPSGRPAPVAEVPGRSYPVEKHFLDTLVPMLRNLPQNRGGWVFGDKDVLRFLNQELVPGGFGPNPPSDELKTPHALVALMISHIVQTTEEGHILVFLDGIDAINQVNKVLIDTYRYPLGVNFNTDQTPIHILHSSVPVAEQQRVFEPSGPGQRRIILATNIAETSITIPDVVYVVDTGRVKEKRYDSSKHLSSLVSAWVGQSNLNQRAGRAGRHREGEYYGVLSQARLRVLSEYAMVEMKRSDLSNVIMHIKALNFPNMEVEEVLADAIEPPTATAVENAIVRLKQVGALTDSKQLTSLGRVLQELPVEVQIGKLVLYGAFYRCLDSALTLAAVISDRDPFLAPMDKMTEANEIKDSWSPPGFRSDLLAVVSAYNYWFQMHASGRFREASAFLQANFLNRTNFLNIQKVKEQIWFALVDTGVIAICAGGMTLPRHGGRSLTAMPAVLNSNSESLPLLAALIATSSAPNFAIRVDQKQYRTSQDKKCHIHTSSVNQHRRENPHGESPAIIGEKAILAFVEKTSIGPVNQNAPSSLRTTTRLDPMTYMLFGAYHLKVTAQGLICDDWLPIQGQSSLDSLDEVQRLKDLLETCMLRVFEGVGQGLVKGRSERSHRRDAPHNRTATNTAATPSQNNKDNNGNNGDENDDEDSDDEGEHEVETERDDRKSDDRSLSQTEIIELDNLTSDVVAILDRYAQERGAGVSRASTRPSTPALMMPSMSIRQQEGPAGVPPPASYAAYENAPYRPPSMRSSIPAGRGPGGEGGSGGTRTPVGGPGGMLPPTGPRGGAGPIKR</sequence>
<feature type="region of interest" description="Disordered" evidence="8">
    <location>
        <begin position="1443"/>
        <end position="1509"/>
    </location>
</feature>
<dbReference type="GO" id="GO:0003724">
    <property type="term" value="F:RNA helicase activity"/>
    <property type="evidence" value="ECO:0007669"/>
    <property type="project" value="UniProtKB-EC"/>
</dbReference>
<dbReference type="InterPro" id="IPR001650">
    <property type="entry name" value="Helicase_C-like"/>
</dbReference>
<dbReference type="PROSITE" id="PS51194">
    <property type="entry name" value="HELICASE_CTER"/>
    <property type="match status" value="1"/>
</dbReference>
<feature type="compositionally biased region" description="Polar residues" evidence="8">
    <location>
        <begin position="1459"/>
        <end position="1470"/>
    </location>
</feature>
<feature type="region of interest" description="Disordered" evidence="8">
    <location>
        <begin position="1561"/>
        <end position="1631"/>
    </location>
</feature>
<keyword evidence="6" id="KW-0694">RNA-binding</keyword>
<feature type="compositionally biased region" description="Polar residues" evidence="8">
    <location>
        <begin position="128"/>
        <end position="142"/>
    </location>
</feature>
<dbReference type="Pfam" id="PF00270">
    <property type="entry name" value="DEAD"/>
    <property type="match status" value="1"/>
</dbReference>
<keyword evidence="5" id="KW-0067">ATP-binding</keyword>
<keyword evidence="4 11" id="KW-0347">Helicase</keyword>
<evidence type="ECO:0000256" key="7">
    <source>
        <dbReference type="ARBA" id="ARBA00060772"/>
    </source>
</evidence>
<feature type="compositionally biased region" description="Gly residues" evidence="8">
    <location>
        <begin position="1595"/>
        <end position="1615"/>
    </location>
</feature>
<dbReference type="SMART" id="SM00490">
    <property type="entry name" value="HELICc"/>
    <property type="match status" value="1"/>
</dbReference>
<proteinExistence type="inferred from homology"/>
<dbReference type="InterPro" id="IPR014001">
    <property type="entry name" value="Helicase_ATP-bd"/>
</dbReference>
<dbReference type="SMART" id="SM00487">
    <property type="entry name" value="DEXDc"/>
    <property type="match status" value="1"/>
</dbReference>
<feature type="compositionally biased region" description="Basic and acidic residues" evidence="8">
    <location>
        <begin position="181"/>
        <end position="205"/>
    </location>
</feature>
<dbReference type="FunFam" id="3.40.50.300:FF:000526">
    <property type="entry name" value="DExH-box ATP-dependent RNA helicase DExH3"/>
    <property type="match status" value="1"/>
</dbReference>
<dbReference type="GO" id="GO:0005524">
    <property type="term" value="F:ATP binding"/>
    <property type="evidence" value="ECO:0007669"/>
    <property type="project" value="UniProtKB-KW"/>
</dbReference>
<dbReference type="FunFam" id="1.20.120.1080:FF:000002">
    <property type="entry name" value="Putative ATP-dependent RNA helicase DHX36"/>
    <property type="match status" value="1"/>
</dbReference>
<reference evidence="11" key="1">
    <citation type="submission" date="2014-08" db="EMBL/GenBank/DDBJ databases">
        <authorList>
            <person name="Sharma Rahul"/>
            <person name="Thines Marco"/>
        </authorList>
    </citation>
    <scope>NUCLEOTIDE SEQUENCE</scope>
</reference>
<dbReference type="GO" id="GO:0016787">
    <property type="term" value="F:hydrolase activity"/>
    <property type="evidence" value="ECO:0007669"/>
    <property type="project" value="UniProtKB-KW"/>
</dbReference>
<evidence type="ECO:0000256" key="6">
    <source>
        <dbReference type="ARBA" id="ARBA00022884"/>
    </source>
</evidence>
<dbReference type="PROSITE" id="PS51192">
    <property type="entry name" value="HELICASE_ATP_BIND_1"/>
    <property type="match status" value="1"/>
</dbReference>
<feature type="domain" description="Helicase ATP-binding" evidence="9">
    <location>
        <begin position="667"/>
        <end position="839"/>
    </location>
</feature>
<evidence type="ECO:0000256" key="2">
    <source>
        <dbReference type="ARBA" id="ARBA00022741"/>
    </source>
</evidence>
<comment type="similarity">
    <text evidence="7">Belongs to the DExH box helicase family.</text>
</comment>
<evidence type="ECO:0000256" key="8">
    <source>
        <dbReference type="SAM" id="MobiDB-lite"/>
    </source>
</evidence>
<dbReference type="GO" id="GO:0003723">
    <property type="term" value="F:RNA binding"/>
    <property type="evidence" value="ECO:0007669"/>
    <property type="project" value="UniProtKB-KW"/>
</dbReference>
<feature type="compositionally biased region" description="Gly residues" evidence="8">
    <location>
        <begin position="1622"/>
        <end position="1631"/>
    </location>
</feature>
<dbReference type="InterPro" id="IPR027417">
    <property type="entry name" value="P-loop_NTPase"/>
</dbReference>
<dbReference type="PROSITE" id="PS00690">
    <property type="entry name" value="DEAH_ATP_HELICASE"/>
    <property type="match status" value="1"/>
</dbReference>
<dbReference type="SMART" id="SM00847">
    <property type="entry name" value="HA2"/>
    <property type="match status" value="1"/>
</dbReference>
<feature type="compositionally biased region" description="Basic and acidic residues" evidence="8">
    <location>
        <begin position="1495"/>
        <end position="1509"/>
    </location>
</feature>
<feature type="compositionally biased region" description="Low complexity" evidence="8">
    <location>
        <begin position="1471"/>
        <end position="1480"/>
    </location>
</feature>
<dbReference type="SUPFAM" id="SSF52540">
    <property type="entry name" value="P-loop containing nucleoside triphosphate hydrolases"/>
    <property type="match status" value="1"/>
</dbReference>
<dbReference type="Gene3D" id="1.20.120.1080">
    <property type="match status" value="1"/>
</dbReference>
<dbReference type="PANTHER" id="PTHR18934:SF203">
    <property type="entry name" value="ATP-DEPENDENT RNA HELICASE A"/>
    <property type="match status" value="1"/>
</dbReference>
<evidence type="ECO:0000256" key="4">
    <source>
        <dbReference type="ARBA" id="ARBA00022806"/>
    </source>
</evidence>
<dbReference type="Gene3D" id="3.40.50.300">
    <property type="entry name" value="P-loop containing nucleotide triphosphate hydrolases"/>
    <property type="match status" value="2"/>
</dbReference>
<dbReference type="EC" id="3.6.4.13" evidence="1"/>
<name>A0A0F7SFJ3_PHARH</name>
<dbReference type="InterPro" id="IPR007502">
    <property type="entry name" value="Helicase-assoc_dom"/>
</dbReference>
<dbReference type="GO" id="GO:1990904">
    <property type="term" value="C:ribonucleoprotein complex"/>
    <property type="evidence" value="ECO:0007669"/>
    <property type="project" value="UniProtKB-ARBA"/>
</dbReference>
<dbReference type="PANTHER" id="PTHR18934">
    <property type="entry name" value="ATP-DEPENDENT RNA HELICASE"/>
    <property type="match status" value="1"/>
</dbReference>
<dbReference type="InterPro" id="IPR048333">
    <property type="entry name" value="HA2_WH"/>
</dbReference>
<organism evidence="11">
    <name type="scientific">Phaffia rhodozyma</name>
    <name type="common">Yeast</name>
    <name type="synonym">Xanthophyllomyces dendrorhous</name>
    <dbReference type="NCBI Taxonomy" id="264483"/>
    <lineage>
        <taxon>Eukaryota</taxon>
        <taxon>Fungi</taxon>
        <taxon>Dikarya</taxon>
        <taxon>Basidiomycota</taxon>
        <taxon>Agaricomycotina</taxon>
        <taxon>Tremellomycetes</taxon>
        <taxon>Cystofilobasidiales</taxon>
        <taxon>Mrakiaceae</taxon>
        <taxon>Phaffia</taxon>
    </lineage>
</organism>
<dbReference type="InterPro" id="IPR002464">
    <property type="entry name" value="DNA/RNA_helicase_DEAH_CS"/>
</dbReference>
<dbReference type="CDD" id="cd17917">
    <property type="entry name" value="DEXHc_RHA-like"/>
    <property type="match status" value="1"/>
</dbReference>
<dbReference type="Pfam" id="PF00271">
    <property type="entry name" value="Helicase_C"/>
    <property type="match status" value="1"/>
</dbReference>
<dbReference type="Pfam" id="PF21010">
    <property type="entry name" value="HA2_C"/>
    <property type="match status" value="1"/>
</dbReference>
<feature type="compositionally biased region" description="Acidic residues" evidence="8">
    <location>
        <begin position="1481"/>
        <end position="1494"/>
    </location>
</feature>
<dbReference type="InterPro" id="IPR011545">
    <property type="entry name" value="DEAD/DEAH_box_helicase_dom"/>
</dbReference>
<dbReference type="Pfam" id="PF04408">
    <property type="entry name" value="WHD_HA2"/>
    <property type="match status" value="1"/>
</dbReference>
<evidence type="ECO:0000313" key="11">
    <source>
        <dbReference type="EMBL" id="CDZ97065.1"/>
    </source>
</evidence>
<accession>A0A0F7SFJ3</accession>
<protein>
    <recommendedName>
        <fullName evidence="1">RNA helicase</fullName>
        <ecNumber evidence="1">3.6.4.13</ecNumber>
    </recommendedName>
</protein>
<dbReference type="EMBL" id="LN483167">
    <property type="protein sequence ID" value="CDZ97065.1"/>
    <property type="molecule type" value="Genomic_DNA"/>
</dbReference>
<feature type="compositionally biased region" description="Low complexity" evidence="8">
    <location>
        <begin position="160"/>
        <end position="177"/>
    </location>
</feature>
<evidence type="ECO:0000259" key="10">
    <source>
        <dbReference type="PROSITE" id="PS51194"/>
    </source>
</evidence>
<evidence type="ECO:0000256" key="3">
    <source>
        <dbReference type="ARBA" id="ARBA00022801"/>
    </source>
</evidence>
<feature type="domain" description="Helicase C-terminal" evidence="10">
    <location>
        <begin position="920"/>
        <end position="1095"/>
    </location>
</feature>